<feature type="transmembrane region" description="Helical" evidence="1">
    <location>
        <begin position="22"/>
        <end position="44"/>
    </location>
</feature>
<keyword evidence="1" id="KW-0812">Transmembrane</keyword>
<evidence type="ECO:0000313" key="2">
    <source>
        <dbReference type="EMBL" id="KRY77621.1"/>
    </source>
</evidence>
<accession>A0A0V1EVA2</accession>
<gene>
    <name evidence="2" type="ORF">T4A_13272</name>
</gene>
<feature type="transmembrane region" description="Helical" evidence="1">
    <location>
        <begin position="56"/>
        <end position="77"/>
    </location>
</feature>
<dbReference type="EMBL" id="JYDR01000006">
    <property type="protein sequence ID" value="KRY77621.1"/>
    <property type="molecule type" value="Genomic_DNA"/>
</dbReference>
<dbReference type="Gene3D" id="1.20.1070.10">
    <property type="entry name" value="Rhodopsin 7-helix transmembrane proteins"/>
    <property type="match status" value="1"/>
</dbReference>
<feature type="transmembrane region" description="Helical" evidence="1">
    <location>
        <begin position="97"/>
        <end position="119"/>
    </location>
</feature>
<protein>
    <recommendedName>
        <fullName evidence="4">G-protein coupled receptors family 1 profile domain-containing protein</fullName>
    </recommendedName>
</protein>
<dbReference type="Proteomes" id="UP000054632">
    <property type="component" value="Unassembled WGS sequence"/>
</dbReference>
<evidence type="ECO:0000313" key="3">
    <source>
        <dbReference type="Proteomes" id="UP000054632"/>
    </source>
</evidence>
<proteinExistence type="predicted"/>
<evidence type="ECO:0000256" key="1">
    <source>
        <dbReference type="SAM" id="Phobius"/>
    </source>
</evidence>
<feature type="transmembrane region" description="Helical" evidence="1">
    <location>
        <begin position="267"/>
        <end position="288"/>
    </location>
</feature>
<dbReference type="AlphaFoldDB" id="A0A0V1EVA2"/>
<comment type="caution">
    <text evidence="2">The sequence shown here is derived from an EMBL/GenBank/DDBJ whole genome shotgun (WGS) entry which is preliminary data.</text>
</comment>
<keyword evidence="1" id="KW-1133">Transmembrane helix</keyword>
<reference evidence="2 3" key="1">
    <citation type="submission" date="2015-01" db="EMBL/GenBank/DDBJ databases">
        <title>Evolution of Trichinella species and genotypes.</title>
        <authorList>
            <person name="Korhonen P.K."/>
            <person name="Edoardo P."/>
            <person name="Giuseppe L.R."/>
            <person name="Gasser R.B."/>
        </authorList>
    </citation>
    <scope>NUCLEOTIDE SEQUENCE [LARGE SCALE GENOMIC DNA]</scope>
    <source>
        <strain evidence="2">ISS13</strain>
    </source>
</reference>
<feature type="transmembrane region" description="Helical" evidence="1">
    <location>
        <begin position="228"/>
        <end position="247"/>
    </location>
</feature>
<feature type="transmembrane region" description="Helical" evidence="1">
    <location>
        <begin position="183"/>
        <end position="207"/>
    </location>
</feature>
<keyword evidence="1" id="KW-0472">Membrane</keyword>
<sequence>MIPNETYQNNTSEVKNSLKTDLQYCLVIFGTLASLINFIFLCFLKKTASIKNKKFVFAYSFGCMLTGTGFAIANVYRIQLANHKSEEIFPIYCFLKIHTYCFIVGESLISALCFVMAVERFMAVKMAINLKKVPERIKNALLWGSIFLCIFDLFSAIASSAPLTDKVDSTCYYRMSVSKAYFLFRYSLCVILGYSSFALYAVVAVILRVNRSSVNSIRNSQLRREASVMRHLLIIVFLIVFVQNLPITLHLLAVTFQPSLFIIPEIIWTPYAFALMIYALYCFGVHFCRRNNLVFTSSTNANTPVTNMQGASNVLENLNGILFNFDEVHRKMETISHD</sequence>
<evidence type="ECO:0008006" key="4">
    <source>
        <dbReference type="Google" id="ProtNLM"/>
    </source>
</evidence>
<name>A0A0V1EVA2_TRIPS</name>
<organism evidence="2 3">
    <name type="scientific">Trichinella pseudospiralis</name>
    <name type="common">Parasitic roundworm</name>
    <dbReference type="NCBI Taxonomy" id="6337"/>
    <lineage>
        <taxon>Eukaryota</taxon>
        <taxon>Metazoa</taxon>
        <taxon>Ecdysozoa</taxon>
        <taxon>Nematoda</taxon>
        <taxon>Enoplea</taxon>
        <taxon>Dorylaimia</taxon>
        <taxon>Trichinellida</taxon>
        <taxon>Trichinellidae</taxon>
        <taxon>Trichinella</taxon>
    </lineage>
</organism>
<feature type="transmembrane region" description="Helical" evidence="1">
    <location>
        <begin position="140"/>
        <end position="163"/>
    </location>
</feature>